<evidence type="ECO:0008006" key="2">
    <source>
        <dbReference type="Google" id="ProtNLM"/>
    </source>
</evidence>
<name>A0A6J5NDK2_9CAUD</name>
<sequence>MITINPDKYIRKAVYDLLNNIVVSGNIIKCYDARVYGNQNISNYIILANQMKNVDKATKCEYRWNGSIMIEIYTRSSSSRVLLNDIEQAVTDLLTPKISVENYEVIYQNITYVTQLESFTDTENIYRSFLTLELTLN</sequence>
<evidence type="ECO:0000313" key="1">
    <source>
        <dbReference type="EMBL" id="CAB4153549.1"/>
    </source>
</evidence>
<accession>A0A6J5NDK2</accession>
<proteinExistence type="predicted"/>
<organism evidence="1">
    <name type="scientific">uncultured Caudovirales phage</name>
    <dbReference type="NCBI Taxonomy" id="2100421"/>
    <lineage>
        <taxon>Viruses</taxon>
        <taxon>Duplodnaviria</taxon>
        <taxon>Heunggongvirae</taxon>
        <taxon>Uroviricota</taxon>
        <taxon>Caudoviricetes</taxon>
        <taxon>Peduoviridae</taxon>
        <taxon>Maltschvirus</taxon>
        <taxon>Maltschvirus maltsch</taxon>
    </lineage>
</organism>
<protein>
    <recommendedName>
        <fullName evidence="2">Tail completion protein</fullName>
    </recommendedName>
</protein>
<dbReference type="InterPro" id="IPR053745">
    <property type="entry name" value="Viral_Tail_Comp_sf"/>
</dbReference>
<dbReference type="Gene3D" id="3.30.2000.30">
    <property type="match status" value="1"/>
</dbReference>
<reference evidence="1" key="1">
    <citation type="submission" date="2020-04" db="EMBL/GenBank/DDBJ databases">
        <authorList>
            <person name="Chiriac C."/>
            <person name="Salcher M."/>
            <person name="Ghai R."/>
            <person name="Kavagutti S V."/>
        </authorList>
    </citation>
    <scope>NUCLEOTIDE SEQUENCE</scope>
</reference>
<dbReference type="EMBL" id="LR796595">
    <property type="protein sequence ID" value="CAB4153549.1"/>
    <property type="molecule type" value="Genomic_DNA"/>
</dbReference>
<gene>
    <name evidence="1" type="ORF">UFOVP638_7</name>
</gene>